<gene>
    <name evidence="2" type="ORF">ACFQMA_24775</name>
    <name evidence="3" type="ORF">ACFQMA_25310</name>
</gene>
<evidence type="ECO:0000256" key="1">
    <source>
        <dbReference type="SAM" id="Phobius"/>
    </source>
</evidence>
<reference evidence="4" key="2">
    <citation type="journal article" date="2019" name="Int. J. Syst. Evol. Microbiol.">
        <title>The Global Catalogue of Microorganisms (GCM) 10K type strain sequencing project: providing services to taxonomists for standard genome sequencing and annotation.</title>
        <authorList>
            <consortium name="The Broad Institute Genomics Platform"/>
            <consortium name="The Broad Institute Genome Sequencing Center for Infectious Disease"/>
            <person name="Wu L."/>
            <person name="Ma J."/>
        </authorList>
    </citation>
    <scope>NUCLEOTIDE SEQUENCE [LARGE SCALE GENOMIC DNA]</scope>
    <source>
        <strain evidence="4">XZYJT29</strain>
    </source>
</reference>
<proteinExistence type="predicted"/>
<evidence type="ECO:0008006" key="5">
    <source>
        <dbReference type="Google" id="ProtNLM"/>
    </source>
</evidence>
<dbReference type="Proteomes" id="UP001596432">
    <property type="component" value="Unassembled WGS sequence"/>
</dbReference>
<accession>A0ABD5Y9V2</accession>
<sequence>MATRDRPSFEEMCRAFPIRTGLFTFGPLAVGAAQSLNAVAHGTNLWLVAIIAIATVVYSVLVTNYHLASFRRRTICRGIE</sequence>
<keyword evidence="1" id="KW-0472">Membrane</keyword>
<reference evidence="3" key="3">
    <citation type="submission" date="2024-09" db="EMBL/GenBank/DDBJ databases">
        <authorList>
            <person name="Sun Q."/>
        </authorList>
    </citation>
    <scope>NUCLEOTIDE SEQUENCE</scope>
    <source>
        <strain evidence="3">NBRC 111756</strain>
    </source>
</reference>
<name>A0ABD5Y9V2_9EURY</name>
<evidence type="ECO:0000313" key="3">
    <source>
        <dbReference type="EMBL" id="MFC7143121.1"/>
    </source>
</evidence>
<dbReference type="AlphaFoldDB" id="A0ABD5Y9V2"/>
<evidence type="ECO:0000313" key="4">
    <source>
        <dbReference type="Proteomes" id="UP001596432"/>
    </source>
</evidence>
<keyword evidence="1" id="KW-1133">Transmembrane helix</keyword>
<feature type="transmembrane region" description="Helical" evidence="1">
    <location>
        <begin position="46"/>
        <end position="67"/>
    </location>
</feature>
<keyword evidence="1" id="KW-0812">Transmembrane</keyword>
<protein>
    <recommendedName>
        <fullName evidence="5">Tellurite resistance protein TehA</fullName>
    </recommendedName>
</protein>
<reference evidence="3" key="1">
    <citation type="journal article" date="2014" name="Int. J. Syst. Evol. Microbiol.">
        <title>Complete genome sequence of Corynebacterium casei LMG S-19264T (=DSM 44701T), isolated from a smear-ripened cheese.</title>
        <authorList>
            <consortium name="US DOE Joint Genome Institute (JGI-PGF)"/>
            <person name="Walter F."/>
            <person name="Albersmeier A."/>
            <person name="Kalinowski J."/>
            <person name="Ruckert C."/>
        </authorList>
    </citation>
    <scope>NUCLEOTIDE SEQUENCE [LARGE SCALE GENOMIC DNA]</scope>
    <source>
        <strain evidence="3">NBRC 111756</strain>
    </source>
</reference>
<comment type="caution">
    <text evidence="3">The sequence shown here is derived from an EMBL/GenBank/DDBJ whole genome shotgun (WGS) entry which is preliminary data.</text>
</comment>
<evidence type="ECO:0000313" key="2">
    <source>
        <dbReference type="EMBL" id="MFC7143021.1"/>
    </source>
</evidence>
<dbReference type="EMBL" id="JBHTAS010000003">
    <property type="protein sequence ID" value="MFC7143021.1"/>
    <property type="molecule type" value="Genomic_DNA"/>
</dbReference>
<feature type="transmembrane region" description="Helical" evidence="1">
    <location>
        <begin position="21"/>
        <end position="40"/>
    </location>
</feature>
<keyword evidence="4" id="KW-1185">Reference proteome</keyword>
<dbReference type="EMBL" id="JBHTAS010000003">
    <property type="protein sequence ID" value="MFC7143121.1"/>
    <property type="molecule type" value="Genomic_DNA"/>
</dbReference>
<dbReference type="RefSeq" id="WP_382261923.1">
    <property type="nucleotide sequence ID" value="NZ_JBHTAS010000003.1"/>
</dbReference>
<organism evidence="3 4">
    <name type="scientific">Halosimplex aquaticum</name>
    <dbReference type="NCBI Taxonomy" id="3026162"/>
    <lineage>
        <taxon>Archaea</taxon>
        <taxon>Methanobacteriati</taxon>
        <taxon>Methanobacteriota</taxon>
        <taxon>Stenosarchaea group</taxon>
        <taxon>Halobacteria</taxon>
        <taxon>Halobacteriales</taxon>
        <taxon>Haloarculaceae</taxon>
        <taxon>Halosimplex</taxon>
    </lineage>
</organism>